<keyword evidence="3 8" id="KW-0540">Nuclease</keyword>
<evidence type="ECO:0000256" key="5">
    <source>
        <dbReference type="ARBA" id="ARBA00022801"/>
    </source>
</evidence>
<dbReference type="Gene3D" id="3.40.50.1010">
    <property type="entry name" value="5'-nuclease"/>
    <property type="match status" value="1"/>
</dbReference>
<gene>
    <name evidence="8" type="primary">vapC</name>
    <name evidence="10" type="ORF">M911_09245</name>
</gene>
<dbReference type="OrthoDB" id="9796690at2"/>
<dbReference type="Proteomes" id="UP000019442">
    <property type="component" value="Chromosome"/>
</dbReference>
<protein>
    <recommendedName>
        <fullName evidence="8">Ribonuclease VapC</fullName>
        <shortName evidence="8">RNase VapC</shortName>
        <ecNumber evidence="8">3.1.-.-</ecNumber>
    </recommendedName>
    <alternativeName>
        <fullName evidence="8">Toxin VapC</fullName>
    </alternativeName>
</protein>
<name>W8KJF7_9GAMM</name>
<organism evidence="10 11">
    <name type="scientific">Ectothiorhodospira haloalkaliphila</name>
    <dbReference type="NCBI Taxonomy" id="421628"/>
    <lineage>
        <taxon>Bacteria</taxon>
        <taxon>Pseudomonadati</taxon>
        <taxon>Pseudomonadota</taxon>
        <taxon>Gammaproteobacteria</taxon>
        <taxon>Chromatiales</taxon>
        <taxon>Ectothiorhodospiraceae</taxon>
        <taxon>Ectothiorhodospira</taxon>
    </lineage>
</organism>
<feature type="binding site" evidence="8">
    <location>
        <position position="6"/>
    </location>
    <ligand>
        <name>Mg(2+)</name>
        <dbReference type="ChEBI" id="CHEBI:18420"/>
    </ligand>
</feature>
<keyword evidence="5 8" id="KW-0378">Hydrolase</keyword>
<feature type="binding site" evidence="8">
    <location>
        <position position="97"/>
    </location>
    <ligand>
        <name>Mg(2+)</name>
        <dbReference type="ChEBI" id="CHEBI:18420"/>
    </ligand>
</feature>
<dbReference type="GO" id="GO:0090729">
    <property type="term" value="F:toxin activity"/>
    <property type="evidence" value="ECO:0007669"/>
    <property type="project" value="UniProtKB-KW"/>
</dbReference>
<evidence type="ECO:0000313" key="10">
    <source>
        <dbReference type="EMBL" id="AHK79298.1"/>
    </source>
</evidence>
<dbReference type="PANTHER" id="PTHR33653">
    <property type="entry name" value="RIBONUCLEASE VAPC2"/>
    <property type="match status" value="1"/>
</dbReference>
<dbReference type="HOGENOM" id="CLU_118482_5_3_6"/>
<dbReference type="GO" id="GO:0000287">
    <property type="term" value="F:magnesium ion binding"/>
    <property type="evidence" value="ECO:0007669"/>
    <property type="project" value="UniProtKB-UniRule"/>
</dbReference>
<evidence type="ECO:0000256" key="4">
    <source>
        <dbReference type="ARBA" id="ARBA00022723"/>
    </source>
</evidence>
<dbReference type="InterPro" id="IPR050556">
    <property type="entry name" value="Type_II_TA_system_RNase"/>
</dbReference>
<keyword evidence="4 8" id="KW-0479">Metal-binding</keyword>
<feature type="domain" description="PIN" evidence="9">
    <location>
        <begin position="3"/>
        <end position="123"/>
    </location>
</feature>
<keyword evidence="11" id="KW-1185">Reference proteome</keyword>
<evidence type="ECO:0000313" key="11">
    <source>
        <dbReference type="Proteomes" id="UP000019442"/>
    </source>
</evidence>
<dbReference type="Pfam" id="PF01850">
    <property type="entry name" value="PIN"/>
    <property type="match status" value="1"/>
</dbReference>
<evidence type="ECO:0000256" key="6">
    <source>
        <dbReference type="ARBA" id="ARBA00022842"/>
    </source>
</evidence>
<evidence type="ECO:0000256" key="2">
    <source>
        <dbReference type="ARBA" id="ARBA00022649"/>
    </source>
</evidence>
<dbReference type="InterPro" id="IPR022907">
    <property type="entry name" value="VapC_family"/>
</dbReference>
<evidence type="ECO:0000256" key="1">
    <source>
        <dbReference type="ARBA" id="ARBA00001946"/>
    </source>
</evidence>
<evidence type="ECO:0000256" key="8">
    <source>
        <dbReference type="HAMAP-Rule" id="MF_00265"/>
    </source>
</evidence>
<keyword evidence="6 8" id="KW-0460">Magnesium</keyword>
<dbReference type="InterPro" id="IPR002716">
    <property type="entry name" value="PIN_dom"/>
</dbReference>
<comment type="cofactor">
    <cofactor evidence="1 8">
        <name>Mg(2+)</name>
        <dbReference type="ChEBI" id="CHEBI:18420"/>
    </cofactor>
</comment>
<evidence type="ECO:0000256" key="3">
    <source>
        <dbReference type="ARBA" id="ARBA00022722"/>
    </source>
</evidence>
<dbReference type="EMBL" id="CP007268">
    <property type="protein sequence ID" value="AHK79298.1"/>
    <property type="molecule type" value="Genomic_DNA"/>
</dbReference>
<reference evidence="11" key="2">
    <citation type="submission" date="2014-02" db="EMBL/GenBank/DDBJ databases">
        <title>Draft Genome Sequence of extremely halophilic bacteria Halorhodospira halochloris.</title>
        <authorList>
            <person name="Singh K.S."/>
        </authorList>
    </citation>
    <scope>NUCLEOTIDE SEQUENCE [LARGE SCALE GENOMIC DNA]</scope>
    <source>
        <strain evidence="11">A</strain>
    </source>
</reference>
<dbReference type="EC" id="3.1.-.-" evidence="8"/>
<accession>W8KJF7</accession>
<dbReference type="HAMAP" id="MF_00265">
    <property type="entry name" value="VapC_Nob1"/>
    <property type="match status" value="1"/>
</dbReference>
<dbReference type="InterPro" id="IPR029060">
    <property type="entry name" value="PIN-like_dom_sf"/>
</dbReference>
<dbReference type="GO" id="GO:0016787">
    <property type="term" value="F:hydrolase activity"/>
    <property type="evidence" value="ECO:0007669"/>
    <property type="project" value="UniProtKB-KW"/>
</dbReference>
<dbReference type="AlphaFoldDB" id="W8KJF7"/>
<dbReference type="GO" id="GO:0004540">
    <property type="term" value="F:RNA nuclease activity"/>
    <property type="evidence" value="ECO:0007669"/>
    <property type="project" value="InterPro"/>
</dbReference>
<dbReference type="KEGG" id="hhc:M911_09245"/>
<keyword evidence="8" id="KW-0800">Toxin</keyword>
<dbReference type="RefSeq" id="WP_025281751.1">
    <property type="nucleotide sequence ID" value="NZ_CP007268.1"/>
</dbReference>
<dbReference type="PANTHER" id="PTHR33653:SF1">
    <property type="entry name" value="RIBONUCLEASE VAPC2"/>
    <property type="match status" value="1"/>
</dbReference>
<sequence length="134" mass="14861">MRYLLDTNVCIAALKHESRVLERLEALAPEDLILSPVVLGELEVGVQKSQWPERNRQRLDALCKGLPLVPLDGAVAMAYGGIRSQLERAGRAIGANDLWIAAQAMALDAVMVTDNMREFQRVEGLQVENWLRGP</sequence>
<evidence type="ECO:0000256" key="7">
    <source>
        <dbReference type="ARBA" id="ARBA00038093"/>
    </source>
</evidence>
<dbReference type="PATRIC" id="fig|1354791.3.peg.2298"/>
<comment type="similarity">
    <text evidence="7 8">Belongs to the PINc/VapC protein family.</text>
</comment>
<dbReference type="SUPFAM" id="SSF88723">
    <property type="entry name" value="PIN domain-like"/>
    <property type="match status" value="1"/>
</dbReference>
<evidence type="ECO:0000259" key="9">
    <source>
        <dbReference type="Pfam" id="PF01850"/>
    </source>
</evidence>
<keyword evidence="2 8" id="KW-1277">Toxin-antitoxin system</keyword>
<reference evidence="10 11" key="1">
    <citation type="journal article" date="2014" name="J Genomics">
        <title>Draft Genome Sequence of the Extremely Halophilic Phototrophic Purple Sulfur Bacterium Halorhodospira halochloris.</title>
        <authorList>
            <person name="Singh K.S."/>
            <person name="Kirksey J."/>
            <person name="Hoff W.D."/>
            <person name="Deole R."/>
        </authorList>
    </citation>
    <scope>NUCLEOTIDE SEQUENCE [LARGE SCALE GENOMIC DNA]</scope>
    <source>
        <strain evidence="10 11">A</strain>
    </source>
</reference>
<comment type="function">
    <text evidence="8">Toxic component of a toxin-antitoxin (TA) system. An RNase.</text>
</comment>
<proteinExistence type="inferred from homology"/>